<reference evidence="3 4" key="1">
    <citation type="submission" date="2020-03" db="EMBL/GenBank/DDBJ databases">
        <title>Weissella sp. nov., isolated from Cybister lewisianus.</title>
        <authorList>
            <person name="Hyun D.-W."/>
            <person name="Bae J.-W."/>
        </authorList>
    </citation>
    <scope>NUCLEOTIDE SEQUENCE [LARGE SCALE GENOMIC DNA]</scope>
    <source>
        <strain evidence="3 4">HDW19</strain>
    </source>
</reference>
<evidence type="ECO:0000313" key="4">
    <source>
        <dbReference type="Proteomes" id="UP000500741"/>
    </source>
</evidence>
<dbReference type="Pfam" id="PF01476">
    <property type="entry name" value="LysM"/>
    <property type="match status" value="1"/>
</dbReference>
<dbReference type="Gene3D" id="3.40.33.10">
    <property type="entry name" value="CAP"/>
    <property type="match status" value="1"/>
</dbReference>
<dbReference type="SUPFAM" id="SSF54106">
    <property type="entry name" value="LysM domain"/>
    <property type="match status" value="1"/>
</dbReference>
<dbReference type="AlphaFoldDB" id="A0A6G8B068"/>
<dbReference type="Gene3D" id="3.10.350.10">
    <property type="entry name" value="LysM domain"/>
    <property type="match status" value="1"/>
</dbReference>
<feature type="compositionally biased region" description="Low complexity" evidence="1">
    <location>
        <begin position="248"/>
        <end position="258"/>
    </location>
</feature>
<feature type="compositionally biased region" description="Polar residues" evidence="1">
    <location>
        <begin position="224"/>
        <end position="247"/>
    </location>
</feature>
<dbReference type="GO" id="GO:0008932">
    <property type="term" value="F:lytic endotransglycosylase activity"/>
    <property type="evidence" value="ECO:0007669"/>
    <property type="project" value="TreeGrafter"/>
</dbReference>
<dbReference type="SMART" id="SM00257">
    <property type="entry name" value="LysM"/>
    <property type="match status" value="1"/>
</dbReference>
<dbReference type="CDD" id="cd05379">
    <property type="entry name" value="CAP_bacterial"/>
    <property type="match status" value="1"/>
</dbReference>
<proteinExistence type="predicted"/>
<feature type="compositionally biased region" description="Polar residues" evidence="1">
    <location>
        <begin position="304"/>
        <end position="318"/>
    </location>
</feature>
<dbReference type="Proteomes" id="UP000500741">
    <property type="component" value="Chromosome"/>
</dbReference>
<dbReference type="PROSITE" id="PS51782">
    <property type="entry name" value="LYSM"/>
    <property type="match status" value="1"/>
</dbReference>
<evidence type="ECO:0000313" key="3">
    <source>
        <dbReference type="EMBL" id="QIL50612.1"/>
    </source>
</evidence>
<sequence length="444" mass="45308">MVNKKIAIGLVGALGVAAASQVPGVQAEIDHLTNNDDSHAKQQGSASSQIKENSSKNAGITTTSKVAKAASDAVETALDVVSSAGTIVATPAIAVDETSSAAGISTLLTPAESAAVNSTKTVTTSDTTKYTVADGDTLGSIATEFEVPYVSLQAANNGIDSSSIQTGQSIVIPDAKANDTTKYTTGTESDNNSSVTTNTVDQNDNDSSVTTNTVDQGDDDSIGSDVTNQADANDSNESNSATANDTGNTNVDNGSDVSSDADDDVNNDSTSNNDTDNGNGTASNNNDITNNDSNDNVTPDNDESNNGTGSVPDNNNSNSEISAAQQATLDALNVLRTSRGLKPVIWDNSLAARAQSRANLINSTGQIPDDHWSWGAGPEVIAIDWAAGAPVINAWNIDDASVGMITDNSGHRRWLLSPDTTAVGFGISGSVIDGISNGTDFSIA</sequence>
<dbReference type="InterPro" id="IPR018392">
    <property type="entry name" value="LysM"/>
</dbReference>
<feature type="domain" description="LysM" evidence="2">
    <location>
        <begin position="128"/>
        <end position="172"/>
    </location>
</feature>
<name>A0A6G8B068_9LACO</name>
<dbReference type="InterPro" id="IPR036779">
    <property type="entry name" value="LysM_dom_sf"/>
</dbReference>
<dbReference type="CDD" id="cd00118">
    <property type="entry name" value="LysM"/>
    <property type="match status" value="1"/>
</dbReference>
<dbReference type="KEGG" id="wco:G7084_04375"/>
<feature type="compositionally biased region" description="Polar residues" evidence="1">
    <location>
        <begin position="181"/>
        <end position="215"/>
    </location>
</feature>
<organism evidence="3 4">
    <name type="scientific">Weissella coleopterorum</name>
    <dbReference type="NCBI Taxonomy" id="2714949"/>
    <lineage>
        <taxon>Bacteria</taxon>
        <taxon>Bacillati</taxon>
        <taxon>Bacillota</taxon>
        <taxon>Bacilli</taxon>
        <taxon>Lactobacillales</taxon>
        <taxon>Lactobacillaceae</taxon>
        <taxon>Weissella</taxon>
    </lineage>
</organism>
<evidence type="ECO:0000256" key="1">
    <source>
        <dbReference type="SAM" id="MobiDB-lite"/>
    </source>
</evidence>
<dbReference type="PANTHER" id="PTHR33734:SF22">
    <property type="entry name" value="MEMBRANE-BOUND LYTIC MUREIN TRANSGLYCOSYLASE D"/>
    <property type="match status" value="1"/>
</dbReference>
<protein>
    <submittedName>
        <fullName evidence="3">LysM peptidoglycan-binding domain-containing protein</fullName>
    </submittedName>
</protein>
<dbReference type="InterPro" id="IPR035940">
    <property type="entry name" value="CAP_sf"/>
</dbReference>
<feature type="compositionally biased region" description="Low complexity" evidence="1">
    <location>
        <begin position="267"/>
        <end position="296"/>
    </location>
</feature>
<feature type="region of interest" description="Disordered" evidence="1">
    <location>
        <begin position="181"/>
        <end position="318"/>
    </location>
</feature>
<feature type="region of interest" description="Disordered" evidence="1">
    <location>
        <begin position="35"/>
        <end position="58"/>
    </location>
</feature>
<dbReference type="InterPro" id="IPR014044">
    <property type="entry name" value="CAP_dom"/>
</dbReference>
<dbReference type="Pfam" id="PF00188">
    <property type="entry name" value="CAP"/>
    <property type="match status" value="1"/>
</dbReference>
<dbReference type="SUPFAM" id="SSF55797">
    <property type="entry name" value="PR-1-like"/>
    <property type="match status" value="1"/>
</dbReference>
<keyword evidence="4" id="KW-1185">Reference proteome</keyword>
<feature type="compositionally biased region" description="Polar residues" evidence="1">
    <location>
        <begin position="41"/>
        <end position="58"/>
    </location>
</feature>
<accession>A0A6G8B068</accession>
<gene>
    <name evidence="3" type="ORF">G7084_04375</name>
</gene>
<dbReference type="RefSeq" id="WP_166010388.1">
    <property type="nucleotide sequence ID" value="NZ_CP049888.1"/>
</dbReference>
<dbReference type="EMBL" id="CP049888">
    <property type="protein sequence ID" value="QIL50612.1"/>
    <property type="molecule type" value="Genomic_DNA"/>
</dbReference>
<evidence type="ECO:0000259" key="2">
    <source>
        <dbReference type="PROSITE" id="PS51782"/>
    </source>
</evidence>
<dbReference type="PANTHER" id="PTHR33734">
    <property type="entry name" value="LYSM DOMAIN-CONTAINING GPI-ANCHORED PROTEIN 2"/>
    <property type="match status" value="1"/>
</dbReference>